<evidence type="ECO:0000313" key="7">
    <source>
        <dbReference type="EMBL" id="QHS99075.1"/>
    </source>
</evidence>
<evidence type="ECO:0000256" key="1">
    <source>
        <dbReference type="ARBA" id="ARBA00009469"/>
    </source>
</evidence>
<name>A0A6C0C307_9ZZZZ</name>
<dbReference type="EMBL" id="MN739334">
    <property type="protein sequence ID" value="QHS99075.1"/>
    <property type="molecule type" value="Genomic_DNA"/>
</dbReference>
<keyword evidence="5" id="KW-0472">Membrane</keyword>
<dbReference type="EC" id="2.3.1.97" evidence="2"/>
<comment type="similarity">
    <text evidence="1">Belongs to the NMT family.</text>
</comment>
<evidence type="ECO:0000256" key="2">
    <source>
        <dbReference type="ARBA" id="ARBA00012923"/>
    </source>
</evidence>
<keyword evidence="3" id="KW-0808">Transferase</keyword>
<feature type="transmembrane region" description="Helical" evidence="5">
    <location>
        <begin position="6"/>
        <end position="24"/>
    </location>
</feature>
<accession>A0A6C0C307</accession>
<organism evidence="7">
    <name type="scientific">viral metagenome</name>
    <dbReference type="NCBI Taxonomy" id="1070528"/>
    <lineage>
        <taxon>unclassified sequences</taxon>
        <taxon>metagenomes</taxon>
        <taxon>organismal metagenomes</taxon>
    </lineage>
</organism>
<dbReference type="Pfam" id="PF01233">
    <property type="entry name" value="NMT"/>
    <property type="match status" value="1"/>
</dbReference>
<evidence type="ECO:0000256" key="4">
    <source>
        <dbReference type="ARBA" id="ARBA00023315"/>
    </source>
</evidence>
<keyword evidence="5" id="KW-1133">Transmembrane helix</keyword>
<dbReference type="InterPro" id="IPR022676">
    <property type="entry name" value="NMT_N"/>
</dbReference>
<reference evidence="7" key="1">
    <citation type="journal article" date="2020" name="Nature">
        <title>Giant virus diversity and host interactions through global metagenomics.</title>
        <authorList>
            <person name="Schulz F."/>
            <person name="Roux S."/>
            <person name="Paez-Espino D."/>
            <person name="Jungbluth S."/>
            <person name="Walsh D.A."/>
            <person name="Denef V.J."/>
            <person name="McMahon K.D."/>
            <person name="Konstantinidis K.T."/>
            <person name="Eloe-Fadrosh E.A."/>
            <person name="Kyrpides N.C."/>
            <person name="Woyke T."/>
        </authorList>
    </citation>
    <scope>NUCLEOTIDE SEQUENCE</scope>
    <source>
        <strain evidence="7">GVMAG-M-3300020185-33</strain>
    </source>
</reference>
<dbReference type="AlphaFoldDB" id="A0A6C0C307"/>
<evidence type="ECO:0000256" key="5">
    <source>
        <dbReference type="SAM" id="Phobius"/>
    </source>
</evidence>
<proteinExistence type="inferred from homology"/>
<feature type="domain" description="Glycylpeptide N-tetradecanoyltransferase N-terminal" evidence="6">
    <location>
        <begin position="131"/>
        <end position="180"/>
    </location>
</feature>
<dbReference type="GO" id="GO:0004379">
    <property type="term" value="F:glycylpeptide N-tetradecanoyltransferase activity"/>
    <property type="evidence" value="ECO:0007669"/>
    <property type="project" value="UniProtKB-EC"/>
</dbReference>
<dbReference type="Gene3D" id="3.40.630.170">
    <property type="match status" value="1"/>
</dbReference>
<protein>
    <recommendedName>
        <fullName evidence="2">glycylpeptide N-tetradecanoyltransferase</fullName>
        <ecNumber evidence="2">2.3.1.97</ecNumber>
    </recommendedName>
</protein>
<dbReference type="InterPro" id="IPR016181">
    <property type="entry name" value="Acyl_CoA_acyltransferase"/>
</dbReference>
<keyword evidence="4" id="KW-0012">Acyltransferase</keyword>
<evidence type="ECO:0000259" key="6">
    <source>
        <dbReference type="Pfam" id="PF01233"/>
    </source>
</evidence>
<keyword evidence="5" id="KW-0812">Transmembrane</keyword>
<sequence>MILYALVGMIIIYLLFIVFIKVRFNFWSKQPVFHLYNLYYWLWPCGVIQRELPPITKFYNRKILTNKFKDVSAEKKELFYTLIKSHFLNGRKEIYNPPKFAVLEYFKGHNKNSHLSLQFEKLPMTNKGFLSQKSSNKVISAMSSRPLTATFNNKEVLVNYVDFLCVHKKYRKGGLAQQIIYSHYYNARNDNAGPVFLFKREGVINFIVPLTVYTAHVFPLKYLKHPNLDLPNNIVCHLISDSNFSMFTHFFGEIKSKFKCCITPDQSHIKHLVSKKMLFICLIMEGQTPVGVYIYRTPFTKYDGKQSIECIASYYKLGYYDIFIKSFRNTIVLINQKYQIDILIMENISNNNDIINHLLKKSTVLWKCPMAYFLYNFAYKPFFSADVFLIN</sequence>
<dbReference type="SUPFAM" id="SSF55729">
    <property type="entry name" value="Acyl-CoA N-acyltransferases (Nat)"/>
    <property type="match status" value="2"/>
</dbReference>
<evidence type="ECO:0000256" key="3">
    <source>
        <dbReference type="ARBA" id="ARBA00022679"/>
    </source>
</evidence>